<organism evidence="3">
    <name type="scientific">viral metagenome</name>
    <dbReference type="NCBI Taxonomy" id="1070528"/>
    <lineage>
        <taxon>unclassified sequences</taxon>
        <taxon>metagenomes</taxon>
        <taxon>organismal metagenomes</taxon>
    </lineage>
</organism>
<dbReference type="PANTHER" id="PTHR46680:SF3">
    <property type="entry name" value="NF-KAPPA-B INHIBITOR CACTUS"/>
    <property type="match status" value="1"/>
</dbReference>
<reference evidence="3" key="1">
    <citation type="journal article" date="2020" name="Nature">
        <title>Giant virus diversity and host interactions through global metagenomics.</title>
        <authorList>
            <person name="Schulz F."/>
            <person name="Roux S."/>
            <person name="Paez-Espino D."/>
            <person name="Jungbluth S."/>
            <person name="Walsh D.A."/>
            <person name="Denef V.J."/>
            <person name="McMahon K.D."/>
            <person name="Konstantinidis K.T."/>
            <person name="Eloe-Fadrosh E.A."/>
            <person name="Kyrpides N.C."/>
            <person name="Woyke T."/>
        </authorList>
    </citation>
    <scope>NUCLEOTIDE SEQUENCE</scope>
    <source>
        <strain evidence="3">GVMAG-M-3300010160-60</strain>
    </source>
</reference>
<keyword evidence="1" id="KW-0677">Repeat</keyword>
<dbReference type="Gene3D" id="1.25.40.20">
    <property type="entry name" value="Ankyrin repeat-containing domain"/>
    <property type="match status" value="2"/>
</dbReference>
<protein>
    <submittedName>
        <fullName evidence="3">Uncharacterized protein</fullName>
    </submittedName>
</protein>
<sequence length="742" mass="87124">MNNTNITILFKTIRKQEWKKCLKLLDTINDYDLNIKDENSNYVLSYAVKYNRPEIVKKIFEKNMRHDIVDESGRSIIYEAVSNNYYEIIKIFLEQSILGVGTYVINIKDLNGNIPLHYAIMFKKIELVKLFLKYNSNLYTTDDNGYTALHLAVKSGDYEIVNIIIKNMKKLNIISLKGETALHIAINYQYYNITKILVDNGADINVKNIENEFTPLHYAVGWENIDIINLLIGKGVDCSIQDIYGNTPIIYAIRENNINCFDIIFNNTEDKKFVNLWNFYGKIVLHEVFDNYTVSHKYYVDKLIKYSNLTTQDANGNTCLHHLIKKNLWFDYIDILKEKRLNVFVRNYENMSVIDMLNIKDYDKFINVIVDSYMFNLKKEGKEWKKELDKICSRNFNELTKDEKEYIGNIKDNNDMYSNCKKLIKNKFIENIEKYNKGELDYCYKSYPNNIGNCVNIEEGLKLDVCTFTGTLLDVLIGLIFIMKKHPKICSVINKNVSNNNTLCNHYKSINKINDFCNFIHFEIIWTNNKMILIDDFINLFNDCRVKDINFILIPIGIEMDNGSHANYLIYDKNSNEIERFEPHGGTVPTGFNYNSTNLDMSLEELFIDIDPKIKYIKPTDYISKVGFQIMDSLEDKKHKIGDPGGFCALWCIWYADNRFTYNTYDRHKLIKYLFTGIKSQNISYKNMIRNYSRNVITIRDNLLSLSNIDINDWINENYTNNQLDTFKGNLINEINKCIQRI</sequence>
<dbReference type="PRINTS" id="PR01415">
    <property type="entry name" value="ANKYRIN"/>
</dbReference>
<keyword evidence="2" id="KW-0040">ANK repeat</keyword>
<dbReference type="Pfam" id="PF12796">
    <property type="entry name" value="Ank_2"/>
    <property type="match status" value="3"/>
</dbReference>
<dbReference type="EMBL" id="MN739131">
    <property type="protein sequence ID" value="QHS90299.1"/>
    <property type="molecule type" value="Genomic_DNA"/>
</dbReference>
<evidence type="ECO:0000313" key="3">
    <source>
        <dbReference type="EMBL" id="QHS90299.1"/>
    </source>
</evidence>
<dbReference type="PANTHER" id="PTHR46680">
    <property type="entry name" value="NF-KAPPA-B INHIBITOR ALPHA"/>
    <property type="match status" value="1"/>
</dbReference>
<dbReference type="PROSITE" id="PS50297">
    <property type="entry name" value="ANK_REP_REGION"/>
    <property type="match status" value="4"/>
</dbReference>
<dbReference type="SUPFAM" id="SSF48403">
    <property type="entry name" value="Ankyrin repeat"/>
    <property type="match status" value="2"/>
</dbReference>
<dbReference type="AlphaFoldDB" id="A0A6C0BFD0"/>
<dbReference type="SMART" id="SM00248">
    <property type="entry name" value="ANK"/>
    <property type="match status" value="8"/>
</dbReference>
<dbReference type="InterPro" id="IPR036770">
    <property type="entry name" value="Ankyrin_rpt-contain_sf"/>
</dbReference>
<accession>A0A6C0BFD0</accession>
<evidence type="ECO:0000256" key="2">
    <source>
        <dbReference type="ARBA" id="ARBA00023043"/>
    </source>
</evidence>
<dbReference type="InterPro" id="IPR051070">
    <property type="entry name" value="NF-kappa-B_inhibitor"/>
</dbReference>
<dbReference type="PROSITE" id="PS50088">
    <property type="entry name" value="ANK_REPEAT"/>
    <property type="match status" value="4"/>
</dbReference>
<name>A0A6C0BFD0_9ZZZZ</name>
<proteinExistence type="predicted"/>
<dbReference type="InterPro" id="IPR002110">
    <property type="entry name" value="Ankyrin_rpt"/>
</dbReference>
<evidence type="ECO:0000256" key="1">
    <source>
        <dbReference type="ARBA" id="ARBA00022737"/>
    </source>
</evidence>